<feature type="region of interest" description="Disordered" evidence="1">
    <location>
        <begin position="241"/>
        <end position="262"/>
    </location>
</feature>
<evidence type="ECO:0000313" key="3">
    <source>
        <dbReference type="EMBL" id="VAW40469.1"/>
    </source>
</evidence>
<dbReference type="EMBL" id="UOEU01000797">
    <property type="protein sequence ID" value="VAW40469.1"/>
    <property type="molecule type" value="Genomic_DNA"/>
</dbReference>
<reference evidence="3" key="1">
    <citation type="submission" date="2018-06" db="EMBL/GenBank/DDBJ databases">
        <authorList>
            <person name="Zhirakovskaya E."/>
        </authorList>
    </citation>
    <scope>NUCLEOTIDE SEQUENCE</scope>
</reference>
<gene>
    <name evidence="3" type="ORF">MNBD_CHLOROFLEXI01-4422</name>
</gene>
<name>A0A3B0VUD2_9ZZZZ</name>
<accession>A0A3B0VUD2</accession>
<evidence type="ECO:0000256" key="1">
    <source>
        <dbReference type="SAM" id="MobiDB-lite"/>
    </source>
</evidence>
<proteinExistence type="predicted"/>
<dbReference type="InterPro" id="IPR025497">
    <property type="entry name" value="PatA-like_N"/>
</dbReference>
<dbReference type="PANTHER" id="PTHR36304:SF4">
    <property type="entry name" value="DUF4388 DOMAIN-CONTAINING PROTEIN"/>
    <property type="match status" value="1"/>
</dbReference>
<protein>
    <recommendedName>
        <fullName evidence="2">PatA-like N-terminal domain-containing protein</fullName>
    </recommendedName>
</protein>
<dbReference type="PANTHER" id="PTHR36304">
    <property type="entry name" value="DOMAIN GTPASE-ACTIVATING PROTEIN, PUTATIVE-RELATED-RELATED"/>
    <property type="match status" value="1"/>
</dbReference>
<dbReference type="AlphaFoldDB" id="A0A3B0VUD2"/>
<sequence length="278" mass="31751">MALKGNLRDFSTTQLLNLINLARKTGTLSLQIKDKSAQMSFREGKLIYAYMGREDGNHLAQILQNSGKLSQEQAQVIQSHAKNKTDREIGHLLVTARRVTQNDIIQSVRQNILDTVYKLFTWGEGLFRFDANKLPGSGYITLPIDLESVIMEGSRRLKEFEILQDELPDLDVTLRFTDRPDARLRNINLTVEEWRVVSFVNPRNSIRQIAKANNLSEFEIRRIVYGMLQAGLVEFVNPPKPVQEKTESTARRRRTAPEPSPAAKRSVVVRLIDRIRGL</sequence>
<feature type="domain" description="PatA-like N-terminal" evidence="2">
    <location>
        <begin position="4"/>
        <end position="159"/>
    </location>
</feature>
<dbReference type="Pfam" id="PF14332">
    <property type="entry name" value="DUF4388"/>
    <property type="match status" value="1"/>
</dbReference>
<organism evidence="3">
    <name type="scientific">hydrothermal vent metagenome</name>
    <dbReference type="NCBI Taxonomy" id="652676"/>
    <lineage>
        <taxon>unclassified sequences</taxon>
        <taxon>metagenomes</taxon>
        <taxon>ecological metagenomes</taxon>
    </lineage>
</organism>
<evidence type="ECO:0000259" key="2">
    <source>
        <dbReference type="Pfam" id="PF14332"/>
    </source>
</evidence>